<evidence type="ECO:0000313" key="2">
    <source>
        <dbReference type="EMBL" id="SMG45815.1"/>
    </source>
</evidence>
<dbReference type="Pfam" id="PF04143">
    <property type="entry name" value="Sulf_transp"/>
    <property type="match status" value="1"/>
</dbReference>
<name>A0A1X7KWK5_9BACT</name>
<feature type="transmembrane region" description="Helical" evidence="1">
    <location>
        <begin position="41"/>
        <end position="57"/>
    </location>
</feature>
<gene>
    <name evidence="2" type="ORF">SAMN06275492_13822</name>
</gene>
<dbReference type="AlphaFoldDB" id="A0A1X7KWK5"/>
<keyword evidence="1" id="KW-0812">Transmembrane</keyword>
<feature type="transmembrane region" description="Helical" evidence="1">
    <location>
        <begin position="16"/>
        <end position="35"/>
    </location>
</feature>
<reference evidence="3" key="1">
    <citation type="submission" date="2017-04" db="EMBL/GenBank/DDBJ databases">
        <authorList>
            <person name="Varghese N."/>
            <person name="Submissions S."/>
        </authorList>
    </citation>
    <scope>NUCLEOTIDE SEQUENCE [LARGE SCALE GENOMIC DNA]</scope>
    <source>
        <strain evidence="3">USBA 82</strain>
    </source>
</reference>
<sequence length="220" mass="23803">MERERRSPQKKKKANQLPIAAILLVIIIAIGFYLGKFSPNLPMFWLFGILLGVSLRASRYCFTASMRDPILTGGTNLTKAVIVAIALATVGFAAIQYKASLAGQPIPGNISPAGVHVAVGAFMFGIGMVIAGGCASGTLMRVGEGFVMQWLSLVFFIVGSVWGAKDFNFWKPAFMDSGIKVFLPDVLGWFPALVLQFALLLALFVLADWFGNRNNPENTL</sequence>
<dbReference type="RefSeq" id="WP_085545431.1">
    <property type="nucleotide sequence ID" value="NZ_FXBB01000038.1"/>
</dbReference>
<dbReference type="OrthoDB" id="9794165at2"/>
<feature type="transmembrane region" description="Helical" evidence="1">
    <location>
        <begin position="146"/>
        <end position="164"/>
    </location>
</feature>
<feature type="transmembrane region" description="Helical" evidence="1">
    <location>
        <begin position="117"/>
        <end position="139"/>
    </location>
</feature>
<keyword evidence="3" id="KW-1185">Reference proteome</keyword>
<proteinExistence type="predicted"/>
<protein>
    <submittedName>
        <fullName evidence="2">Uncharacterized protein</fullName>
    </submittedName>
</protein>
<organism evidence="2 3">
    <name type="scientific">Dethiosulfovibrio salsuginis</name>
    <dbReference type="NCBI Taxonomy" id="561720"/>
    <lineage>
        <taxon>Bacteria</taxon>
        <taxon>Thermotogati</taxon>
        <taxon>Synergistota</taxon>
        <taxon>Synergistia</taxon>
        <taxon>Synergistales</taxon>
        <taxon>Dethiosulfovibrionaceae</taxon>
        <taxon>Dethiosulfovibrio</taxon>
    </lineage>
</organism>
<accession>A0A1X7KWK5</accession>
<dbReference type="STRING" id="561720.SAMN06275492_13822"/>
<evidence type="ECO:0000313" key="3">
    <source>
        <dbReference type="Proteomes" id="UP000193355"/>
    </source>
</evidence>
<dbReference type="Proteomes" id="UP000193355">
    <property type="component" value="Unassembled WGS sequence"/>
</dbReference>
<feature type="transmembrane region" description="Helical" evidence="1">
    <location>
        <begin position="189"/>
        <end position="210"/>
    </location>
</feature>
<dbReference type="EMBL" id="FXBB01000038">
    <property type="protein sequence ID" value="SMG45815.1"/>
    <property type="molecule type" value="Genomic_DNA"/>
</dbReference>
<evidence type="ECO:0000256" key="1">
    <source>
        <dbReference type="SAM" id="Phobius"/>
    </source>
</evidence>
<keyword evidence="1" id="KW-1133">Transmembrane helix</keyword>
<feature type="transmembrane region" description="Helical" evidence="1">
    <location>
        <begin position="77"/>
        <end position="97"/>
    </location>
</feature>
<keyword evidence="1" id="KW-0472">Membrane</keyword>
<dbReference type="InterPro" id="IPR007272">
    <property type="entry name" value="Sulf_transp_TsuA/YedE"/>
</dbReference>